<dbReference type="GO" id="GO:0016616">
    <property type="term" value="F:oxidoreductase activity, acting on the CH-OH group of donors, NAD or NADP as acceptor"/>
    <property type="evidence" value="ECO:0007669"/>
    <property type="project" value="TreeGrafter"/>
</dbReference>
<dbReference type="InterPro" id="IPR036291">
    <property type="entry name" value="NAD(P)-bd_dom_sf"/>
</dbReference>
<dbReference type="Proteomes" id="UP000034156">
    <property type="component" value="Chromosome"/>
</dbReference>
<evidence type="ECO:0000313" key="5">
    <source>
        <dbReference type="Proteomes" id="UP000324176"/>
    </source>
</evidence>
<dbReference type="Gene3D" id="3.40.50.720">
    <property type="entry name" value="NAD(P)-binding Rossmann-like Domain"/>
    <property type="match status" value="1"/>
</dbReference>
<dbReference type="PRINTS" id="PR00081">
    <property type="entry name" value="GDHRDH"/>
</dbReference>
<keyword evidence="4" id="KW-1185">Reference proteome</keyword>
<evidence type="ECO:0000313" key="2">
    <source>
        <dbReference type="EMBL" id="AKH36645.1"/>
    </source>
</evidence>
<dbReference type="RefSeq" id="WP_046848748.1">
    <property type="nucleotide sequence ID" value="NZ_CP011451.1"/>
</dbReference>
<dbReference type="InterPro" id="IPR052184">
    <property type="entry name" value="SDR_enzymes"/>
</dbReference>
<dbReference type="Proteomes" id="UP000324176">
    <property type="component" value="Unassembled WGS sequence"/>
</dbReference>
<reference evidence="4" key="1">
    <citation type="submission" date="2015-05" db="EMBL/GenBank/DDBJ databases">
        <title>Draft genome of Nitrosomonas communis strain Nm2.</title>
        <authorList>
            <person name="Kozlowski J.A."/>
            <person name="Kits K.D."/>
            <person name="Stein L.Y."/>
        </authorList>
    </citation>
    <scope>NUCLEOTIDE SEQUENCE [LARGE SCALE GENOMIC DNA]</scope>
    <source>
        <strain evidence="4">Nm2</strain>
    </source>
</reference>
<dbReference type="SUPFAM" id="SSF51735">
    <property type="entry name" value="NAD(P)-binding Rossmann-fold domains"/>
    <property type="match status" value="1"/>
</dbReference>
<dbReference type="PRINTS" id="PR00080">
    <property type="entry name" value="SDRFAMILY"/>
</dbReference>
<dbReference type="KEGG" id="nco:AAW31_00535"/>
<reference evidence="2 4" key="2">
    <citation type="journal article" date="2016" name="Genome Announc.">
        <title>Genome Sequence of Nitrosomonas communis Strain Nm2, a Mesophilic Ammonia-Oxidizing Bacterium Isolated from Mediterranean Soil.</title>
        <authorList>
            <person name="Kozlowski J.A."/>
            <person name="Kits K.D."/>
            <person name="Stein L.Y."/>
        </authorList>
    </citation>
    <scope>NUCLEOTIDE SEQUENCE [LARGE SCALE GENOMIC DNA]</scope>
    <source>
        <strain evidence="2 4">Nm2</strain>
    </source>
</reference>
<dbReference type="CDD" id="cd05325">
    <property type="entry name" value="carb_red_sniffer_like_SDR_c"/>
    <property type="match status" value="1"/>
</dbReference>
<proteinExistence type="inferred from homology"/>
<evidence type="ECO:0000256" key="1">
    <source>
        <dbReference type="RuleBase" id="RU000363"/>
    </source>
</evidence>
<name>A0A0F7K8X8_9PROT</name>
<protein>
    <submittedName>
        <fullName evidence="3">NAD(P)-dependent dehydrogenase (Short-subunit alcohol dehydrogenase family)</fullName>
    </submittedName>
    <submittedName>
        <fullName evidence="2">Short-chain dehydrogenase</fullName>
    </submittedName>
</protein>
<dbReference type="PANTHER" id="PTHR45458:SF1">
    <property type="entry name" value="SHORT CHAIN DEHYDROGENASE"/>
    <property type="match status" value="1"/>
</dbReference>
<sequence>MPNVLITGSNRGLGLEWCRQYAATGWRVFATCRFPAQAEELQQLEIEHNALTIHRLDVTDSIQIDALARELADHPIDLLINNAGVYFEKYIQPEQDIDYAAWSHTFCVNTMSALRVSRAFLDHLRHSQKRLIVAISSHMGSIAEIESPGSYYYRSSKAALNATMKGFSLELRPQQIGVLLLHPGWVQTRMGGPDAPLTTQESVKGMRALVDAFSLADSGRFFRYDGSEIPW</sequence>
<dbReference type="OrthoDB" id="5786478at2"/>
<organism evidence="2 4">
    <name type="scientific">Nitrosomonas communis</name>
    <dbReference type="NCBI Taxonomy" id="44574"/>
    <lineage>
        <taxon>Bacteria</taxon>
        <taxon>Pseudomonadati</taxon>
        <taxon>Pseudomonadota</taxon>
        <taxon>Betaproteobacteria</taxon>
        <taxon>Nitrosomonadales</taxon>
        <taxon>Nitrosomonadaceae</taxon>
        <taxon>Nitrosomonas</taxon>
    </lineage>
</organism>
<reference evidence="3 5" key="3">
    <citation type="submission" date="2019-07" db="EMBL/GenBank/DDBJ databases">
        <title>Active sludge and wastewater microbial communities from Klosterneuburg, Austria.</title>
        <authorList>
            <person name="Wagner M."/>
        </authorList>
    </citation>
    <scope>NUCLEOTIDE SEQUENCE [LARGE SCALE GENOMIC DNA]</scope>
    <source>
        <strain evidence="3 5">Nm2</strain>
    </source>
</reference>
<dbReference type="EMBL" id="CP011451">
    <property type="protein sequence ID" value="AKH36645.1"/>
    <property type="molecule type" value="Genomic_DNA"/>
</dbReference>
<gene>
    <name evidence="2" type="ORF">AAW31_00535</name>
    <name evidence="3" type="ORF">BCL69_10122</name>
</gene>
<evidence type="ECO:0000313" key="4">
    <source>
        <dbReference type="Proteomes" id="UP000034156"/>
    </source>
</evidence>
<dbReference type="EMBL" id="VNHT01000012">
    <property type="protein sequence ID" value="TYP90978.1"/>
    <property type="molecule type" value="Genomic_DNA"/>
</dbReference>
<evidence type="ECO:0000313" key="3">
    <source>
        <dbReference type="EMBL" id="TYP90978.1"/>
    </source>
</evidence>
<dbReference type="AlphaFoldDB" id="A0A0F7K8X8"/>
<dbReference type="PANTHER" id="PTHR45458">
    <property type="entry name" value="SHORT-CHAIN DEHYDROGENASE/REDUCTASE SDR"/>
    <property type="match status" value="1"/>
</dbReference>
<dbReference type="PATRIC" id="fig|44574.3.peg.136"/>
<dbReference type="InterPro" id="IPR002347">
    <property type="entry name" value="SDR_fam"/>
</dbReference>
<dbReference type="Pfam" id="PF00106">
    <property type="entry name" value="adh_short"/>
    <property type="match status" value="1"/>
</dbReference>
<accession>A0A0F7K8X8</accession>
<comment type="similarity">
    <text evidence="1">Belongs to the short-chain dehydrogenases/reductases (SDR) family.</text>
</comment>